<evidence type="ECO:0000256" key="1">
    <source>
        <dbReference type="ARBA" id="ARBA00001974"/>
    </source>
</evidence>
<dbReference type="EMBL" id="MGAQ01000005">
    <property type="protein sequence ID" value="OGK51133.1"/>
    <property type="molecule type" value="Genomic_DNA"/>
</dbReference>
<proteinExistence type="predicted"/>
<evidence type="ECO:0000256" key="3">
    <source>
        <dbReference type="ARBA" id="ARBA00022827"/>
    </source>
</evidence>
<protein>
    <recommendedName>
        <fullName evidence="10">Fumarate reductase/succinate dehydrogenase flavoprotein subunit</fullName>
    </recommendedName>
</protein>
<gene>
    <name evidence="8" type="ORF">A3B50_05045</name>
</gene>
<dbReference type="Gene3D" id="3.50.50.60">
    <property type="entry name" value="FAD/NAD(P)-binding domain"/>
    <property type="match status" value="1"/>
</dbReference>
<dbReference type="InterPro" id="IPR003953">
    <property type="entry name" value="FAD-dep_OxRdtase_2_FAD-bd"/>
</dbReference>
<dbReference type="PANTHER" id="PTHR11632:SF51">
    <property type="entry name" value="SUCCINATE DEHYDROGENASE [UBIQUINONE] FLAVOPROTEIN SUBUNIT, MITOCHONDRIAL"/>
    <property type="match status" value="1"/>
</dbReference>
<evidence type="ECO:0000256" key="4">
    <source>
        <dbReference type="ARBA" id="ARBA00023002"/>
    </source>
</evidence>
<dbReference type="AlphaFoldDB" id="A0A1F7J6B1"/>
<dbReference type="PANTHER" id="PTHR11632">
    <property type="entry name" value="SUCCINATE DEHYDROGENASE 2 FLAVOPROTEIN SUBUNIT"/>
    <property type="match status" value="1"/>
</dbReference>
<evidence type="ECO:0000256" key="5">
    <source>
        <dbReference type="PIRSR" id="PIRSR000171-1"/>
    </source>
</evidence>
<keyword evidence="4" id="KW-0560">Oxidoreductase</keyword>
<dbReference type="SUPFAM" id="SSF46977">
    <property type="entry name" value="Succinate dehydrogenase/fumarate reductase flavoprotein C-terminal domain"/>
    <property type="match status" value="1"/>
</dbReference>
<comment type="cofactor">
    <cofactor evidence="1">
        <name>FAD</name>
        <dbReference type="ChEBI" id="CHEBI:57692"/>
    </cofactor>
</comment>
<feature type="domain" description="FAD-dependent oxidoreductase 2 FAD-binding" evidence="6">
    <location>
        <begin position="21"/>
        <end position="396"/>
    </location>
</feature>
<evidence type="ECO:0008006" key="10">
    <source>
        <dbReference type="Google" id="ProtNLM"/>
    </source>
</evidence>
<keyword evidence="3" id="KW-0274">FAD</keyword>
<dbReference type="Gene3D" id="3.90.700.10">
    <property type="entry name" value="Succinate dehydrogenase/fumarate reductase flavoprotein, catalytic domain"/>
    <property type="match status" value="1"/>
</dbReference>
<feature type="domain" description="Fumarate reductase/succinate dehydrogenase flavoprotein-like C-terminal" evidence="7">
    <location>
        <begin position="452"/>
        <end position="550"/>
    </location>
</feature>
<dbReference type="FunFam" id="3.90.700.10:FF:000005">
    <property type="entry name" value="Succinate dehydrogenase flavoprotein subunit"/>
    <property type="match status" value="1"/>
</dbReference>
<organism evidence="8 9">
    <name type="scientific">Candidatus Roizmanbacteria bacterium RIFCSPLOWO2_01_FULL_40_42</name>
    <dbReference type="NCBI Taxonomy" id="1802066"/>
    <lineage>
        <taxon>Bacteria</taxon>
        <taxon>Candidatus Roizmaniibacteriota</taxon>
    </lineage>
</organism>
<dbReference type="PIRSF" id="PIRSF000171">
    <property type="entry name" value="SDHA_APRA_LASPO"/>
    <property type="match status" value="1"/>
</dbReference>
<dbReference type="InterPro" id="IPR027477">
    <property type="entry name" value="Succ_DH/fumarate_Rdtase_cat_sf"/>
</dbReference>
<dbReference type="Pfam" id="PF02910">
    <property type="entry name" value="Succ_DH_flav_C"/>
    <property type="match status" value="1"/>
</dbReference>
<dbReference type="GO" id="GO:0016491">
    <property type="term" value="F:oxidoreductase activity"/>
    <property type="evidence" value="ECO:0007669"/>
    <property type="project" value="UniProtKB-KW"/>
</dbReference>
<evidence type="ECO:0000256" key="2">
    <source>
        <dbReference type="ARBA" id="ARBA00022630"/>
    </source>
</evidence>
<dbReference type="SUPFAM" id="SSF51905">
    <property type="entry name" value="FAD/NAD(P)-binding domain"/>
    <property type="match status" value="1"/>
</dbReference>
<evidence type="ECO:0000313" key="9">
    <source>
        <dbReference type="Proteomes" id="UP000178558"/>
    </source>
</evidence>
<dbReference type="SUPFAM" id="SSF56425">
    <property type="entry name" value="Succinate dehydrogenase/fumarate reductase flavoprotein, catalytic domain"/>
    <property type="match status" value="1"/>
</dbReference>
<name>A0A1F7J6B1_9BACT</name>
<dbReference type="InterPro" id="IPR015939">
    <property type="entry name" value="Fum_Rdtase/Succ_DH_flav-like_C"/>
</dbReference>
<dbReference type="Proteomes" id="UP000178558">
    <property type="component" value="Unassembled WGS sequence"/>
</dbReference>
<reference evidence="8 9" key="1">
    <citation type="journal article" date="2016" name="Nat. Commun.">
        <title>Thousands of microbial genomes shed light on interconnected biogeochemical processes in an aquifer system.</title>
        <authorList>
            <person name="Anantharaman K."/>
            <person name="Brown C.T."/>
            <person name="Hug L.A."/>
            <person name="Sharon I."/>
            <person name="Castelle C.J."/>
            <person name="Probst A.J."/>
            <person name="Thomas B.C."/>
            <person name="Singh A."/>
            <person name="Wilkins M.J."/>
            <person name="Karaoz U."/>
            <person name="Brodie E.L."/>
            <person name="Williams K.H."/>
            <person name="Hubbard S.S."/>
            <person name="Banfield J.F."/>
        </authorList>
    </citation>
    <scope>NUCLEOTIDE SEQUENCE [LARGE SCALE GENOMIC DNA]</scope>
</reference>
<dbReference type="InterPro" id="IPR030664">
    <property type="entry name" value="SdhA/FrdA/AprA"/>
</dbReference>
<evidence type="ECO:0000259" key="7">
    <source>
        <dbReference type="Pfam" id="PF02910"/>
    </source>
</evidence>
<dbReference type="InterPro" id="IPR036188">
    <property type="entry name" value="FAD/NAD-bd_sf"/>
</dbReference>
<keyword evidence="2" id="KW-0285">Flavoprotein</keyword>
<evidence type="ECO:0000259" key="6">
    <source>
        <dbReference type="Pfam" id="PF00890"/>
    </source>
</evidence>
<accession>A0A1F7J6B1</accession>
<dbReference type="Pfam" id="PF00890">
    <property type="entry name" value="FAD_binding_2"/>
    <property type="match status" value="1"/>
</dbReference>
<sequence>MKRKARLQKLRKKNLKTIKTDVLVIGAGGAGLRAAIEAKRNGAKVLVISKESMGEAHTKMAMGGLNVAIKPPATAKQHLQDTIKGGWEINNYKMAKIFAREMPQRIYDLEDYGVNFDKLPDGSFYTWAGGKQSAPLNLCAGDYTGREMMRGLVAEAKKLGIDYKDKQFVTKLLVKNQQVIGALTLDQKTTVPTLISAKVTVVATGGAGMLYLINTNEPTNTGEGYAWGLDAGARLVDMEMVQIHPTGMAYPPEKKGRLITEKVRGHGGILRNKFGERFMKRYQPKRLELAGRDEVSRAIYEEIEEGRGTENGGVWLDITHWKKGEAEKFVPEVFQAWKEVGVDITKKQMEISPSMHHMMGGIDITEWGETGVKGLLAVGESTRNIHGANRLGGNSLAEGQVFGRRVGLRAAQNAKKRKLAVIPKKIVEKELDRVNSFITQSDGESPEKFLLELKTVMWNNVGLIKDKRRLDIALIIIKDLQRLATDVVARNKKELQDALELQEMLKVAEAIIISALKRTESRGAHYRLDYPKMDKKWLKNIAVYKNKKGQLKTRVLNLVK</sequence>
<dbReference type="InterPro" id="IPR037099">
    <property type="entry name" value="Fum_R/Succ_DH_flav-like_C_sf"/>
</dbReference>
<evidence type="ECO:0000313" key="8">
    <source>
        <dbReference type="EMBL" id="OGK51133.1"/>
    </source>
</evidence>
<dbReference type="PRINTS" id="PR00368">
    <property type="entry name" value="FADPNR"/>
</dbReference>
<dbReference type="Gene3D" id="1.20.58.100">
    <property type="entry name" value="Fumarate reductase/succinate dehydrogenase flavoprotein-like, C-terminal domain"/>
    <property type="match status" value="1"/>
</dbReference>
<feature type="active site" description="Proton acceptor" evidence="5">
    <location>
        <position position="292"/>
    </location>
</feature>
<comment type="caution">
    <text evidence="8">The sequence shown here is derived from an EMBL/GenBank/DDBJ whole genome shotgun (WGS) entry which is preliminary data.</text>
</comment>